<proteinExistence type="predicted"/>
<dbReference type="AlphaFoldDB" id="A0A9I9EBT2"/>
<evidence type="ECO:0000256" key="1">
    <source>
        <dbReference type="SAM" id="MobiDB-lite"/>
    </source>
</evidence>
<dbReference type="Gramene" id="MELO3C031399.2.1">
    <property type="protein sequence ID" value="MELO3C031399.2.1"/>
    <property type="gene ID" value="MELO3C031399.2"/>
</dbReference>
<organism evidence="2">
    <name type="scientific">Cucumis melo</name>
    <name type="common">Muskmelon</name>
    <dbReference type="NCBI Taxonomy" id="3656"/>
    <lineage>
        <taxon>Eukaryota</taxon>
        <taxon>Viridiplantae</taxon>
        <taxon>Streptophyta</taxon>
        <taxon>Embryophyta</taxon>
        <taxon>Tracheophyta</taxon>
        <taxon>Spermatophyta</taxon>
        <taxon>Magnoliopsida</taxon>
        <taxon>eudicotyledons</taxon>
        <taxon>Gunneridae</taxon>
        <taxon>Pentapetalae</taxon>
        <taxon>rosids</taxon>
        <taxon>fabids</taxon>
        <taxon>Cucurbitales</taxon>
        <taxon>Cucurbitaceae</taxon>
        <taxon>Benincaseae</taxon>
        <taxon>Cucumis</taxon>
    </lineage>
</organism>
<name>A0A9I9EBT2_CUCME</name>
<dbReference type="EnsemblPlants" id="MELO3C031399.2.1">
    <property type="protein sequence ID" value="MELO3C031399.2.1"/>
    <property type="gene ID" value="MELO3C031399.2"/>
</dbReference>
<protein>
    <submittedName>
        <fullName evidence="2">Uncharacterized protein</fullName>
    </submittedName>
</protein>
<sequence>MSIGTRAQENQKKKREKKRERKKKEKEETLAIARRRRVPDLLKPSSVSSAAFAAGVQPEQSEA</sequence>
<feature type="compositionally biased region" description="Basic residues" evidence="1">
    <location>
        <begin position="12"/>
        <end position="24"/>
    </location>
</feature>
<feature type="compositionally biased region" description="Low complexity" evidence="1">
    <location>
        <begin position="45"/>
        <end position="54"/>
    </location>
</feature>
<accession>A0A9I9EBT2</accession>
<evidence type="ECO:0000313" key="2">
    <source>
        <dbReference type="EnsemblPlants" id="MELO3C031399.2.1"/>
    </source>
</evidence>
<feature type="region of interest" description="Disordered" evidence="1">
    <location>
        <begin position="1"/>
        <end position="63"/>
    </location>
</feature>
<reference evidence="2" key="1">
    <citation type="submission" date="2023-03" db="UniProtKB">
        <authorList>
            <consortium name="EnsemblPlants"/>
        </authorList>
    </citation>
    <scope>IDENTIFICATION</scope>
</reference>